<feature type="region of interest" description="Disordered" evidence="1">
    <location>
        <begin position="54"/>
        <end position="94"/>
    </location>
</feature>
<dbReference type="Proteomes" id="UP000729402">
    <property type="component" value="Unassembled WGS sequence"/>
</dbReference>
<reference evidence="2" key="1">
    <citation type="journal article" date="2021" name="bioRxiv">
        <title>Whole Genome Assembly and Annotation of Northern Wild Rice, Zizania palustris L., Supports a Whole Genome Duplication in the Zizania Genus.</title>
        <authorList>
            <person name="Haas M."/>
            <person name="Kono T."/>
            <person name="Macchietto M."/>
            <person name="Millas R."/>
            <person name="McGilp L."/>
            <person name="Shao M."/>
            <person name="Duquette J."/>
            <person name="Hirsch C.N."/>
            <person name="Kimball J."/>
        </authorList>
    </citation>
    <scope>NUCLEOTIDE SEQUENCE</scope>
    <source>
        <tissue evidence="2">Fresh leaf tissue</tissue>
    </source>
</reference>
<comment type="caution">
    <text evidence="2">The sequence shown here is derived from an EMBL/GenBank/DDBJ whole genome shotgun (WGS) entry which is preliminary data.</text>
</comment>
<feature type="compositionally biased region" description="Pro residues" evidence="1">
    <location>
        <begin position="84"/>
        <end position="94"/>
    </location>
</feature>
<feature type="compositionally biased region" description="Low complexity" evidence="1">
    <location>
        <begin position="56"/>
        <end position="69"/>
    </location>
</feature>
<evidence type="ECO:0000313" key="3">
    <source>
        <dbReference type="EMBL" id="KAG8078761.1"/>
    </source>
</evidence>
<evidence type="ECO:0000313" key="2">
    <source>
        <dbReference type="EMBL" id="KAG8068136.1"/>
    </source>
</evidence>
<evidence type="ECO:0000256" key="1">
    <source>
        <dbReference type="SAM" id="MobiDB-lite"/>
    </source>
</evidence>
<name>A0A8J5T854_ZIZPA</name>
<keyword evidence="5" id="KW-1185">Reference proteome</keyword>
<evidence type="ECO:0000313" key="5">
    <source>
        <dbReference type="Proteomes" id="UP000729402"/>
    </source>
</evidence>
<dbReference type="EMBL" id="JAAALK010000282">
    <property type="protein sequence ID" value="KAG8078761.1"/>
    <property type="molecule type" value="Genomic_DNA"/>
</dbReference>
<gene>
    <name evidence="2" type="ORF">GUJ93_ZPchr0005g15650</name>
    <name evidence="4" type="ORF">GUJ93_ZPchr0007g5413</name>
    <name evidence="3" type="ORF">GUJ93_ZPchr0007g6219</name>
</gene>
<sequence length="94" mass="9635">MSSALSPTSSLSGPSGESMEPSSFRLCSRRRLGMLNTVAGSDSPCRTRCISRSKLSSAAVSAPACAATSPLSSSDRRLVALPSGLPPPLRAKGR</sequence>
<feature type="region of interest" description="Disordered" evidence="1">
    <location>
        <begin position="1"/>
        <end position="24"/>
    </location>
</feature>
<evidence type="ECO:0000313" key="4">
    <source>
        <dbReference type="EMBL" id="KAG8078768.1"/>
    </source>
</evidence>
<dbReference type="EMBL" id="JAAALK010000282">
    <property type="protein sequence ID" value="KAG8078768.1"/>
    <property type="molecule type" value="Genomic_DNA"/>
</dbReference>
<accession>A0A8J5T854</accession>
<proteinExistence type="predicted"/>
<protein>
    <submittedName>
        <fullName evidence="2">Uncharacterized protein</fullName>
    </submittedName>
</protein>
<dbReference type="AlphaFoldDB" id="A0A8J5T854"/>
<organism evidence="2 5">
    <name type="scientific">Zizania palustris</name>
    <name type="common">Northern wild rice</name>
    <dbReference type="NCBI Taxonomy" id="103762"/>
    <lineage>
        <taxon>Eukaryota</taxon>
        <taxon>Viridiplantae</taxon>
        <taxon>Streptophyta</taxon>
        <taxon>Embryophyta</taxon>
        <taxon>Tracheophyta</taxon>
        <taxon>Spermatophyta</taxon>
        <taxon>Magnoliopsida</taxon>
        <taxon>Liliopsida</taxon>
        <taxon>Poales</taxon>
        <taxon>Poaceae</taxon>
        <taxon>BOP clade</taxon>
        <taxon>Oryzoideae</taxon>
        <taxon>Oryzeae</taxon>
        <taxon>Zizaniinae</taxon>
        <taxon>Zizania</taxon>
    </lineage>
</organism>
<feature type="compositionally biased region" description="Low complexity" evidence="1">
    <location>
        <begin position="1"/>
        <end position="23"/>
    </location>
</feature>
<reference evidence="2" key="2">
    <citation type="submission" date="2021-02" db="EMBL/GenBank/DDBJ databases">
        <authorList>
            <person name="Kimball J.A."/>
            <person name="Haas M.W."/>
            <person name="Macchietto M."/>
            <person name="Kono T."/>
            <person name="Duquette J."/>
            <person name="Shao M."/>
        </authorList>
    </citation>
    <scope>NUCLEOTIDE SEQUENCE</scope>
    <source>
        <tissue evidence="2">Fresh leaf tissue</tissue>
    </source>
</reference>
<dbReference type="EMBL" id="JAAALK010000284">
    <property type="protein sequence ID" value="KAG8068136.1"/>
    <property type="molecule type" value="Genomic_DNA"/>
</dbReference>